<feature type="domain" description="DNA ligase D polymerase" evidence="1">
    <location>
        <begin position="23"/>
        <end position="276"/>
    </location>
</feature>
<dbReference type="RefSeq" id="WP_114823231.1">
    <property type="nucleotide sequence ID" value="NZ_QQSY01000001.1"/>
</dbReference>
<dbReference type="OrthoDB" id="9802472at2"/>
<gene>
    <name evidence="2" type="ORF">DVT68_01100</name>
</gene>
<keyword evidence="3" id="KW-1185">Reference proteome</keyword>
<dbReference type="EMBL" id="QQSY01000001">
    <property type="protein sequence ID" value="RDI99488.1"/>
    <property type="molecule type" value="Genomic_DNA"/>
</dbReference>
<dbReference type="PANTHER" id="PTHR42705">
    <property type="entry name" value="BIFUNCTIONAL NON-HOMOLOGOUS END JOINING PROTEIN LIGD"/>
    <property type="match status" value="1"/>
</dbReference>
<reference evidence="2 3" key="1">
    <citation type="submission" date="2018-07" db="EMBL/GenBank/DDBJ databases">
        <title>Dyella solisilvae sp. nov., isolated from the pine and broad-leaved mixed forest soil.</title>
        <authorList>
            <person name="Gao Z."/>
            <person name="Qiu L."/>
        </authorList>
    </citation>
    <scope>NUCLEOTIDE SEQUENCE [LARGE SCALE GENOMIC DNA]</scope>
    <source>
        <strain evidence="2 3">DHG54</strain>
    </source>
</reference>
<dbReference type="Proteomes" id="UP000254711">
    <property type="component" value="Unassembled WGS sequence"/>
</dbReference>
<dbReference type="InterPro" id="IPR014145">
    <property type="entry name" value="LigD_pol_dom"/>
</dbReference>
<dbReference type="NCBIfam" id="TIGR02778">
    <property type="entry name" value="ligD_pol"/>
    <property type="match status" value="1"/>
</dbReference>
<dbReference type="Gene3D" id="3.90.920.10">
    <property type="entry name" value="DNA primase, PRIM domain"/>
    <property type="match status" value="1"/>
</dbReference>
<organism evidence="2 3">
    <name type="scientific">Dyella solisilvae</name>
    <dbReference type="NCBI Taxonomy" id="1920168"/>
    <lineage>
        <taxon>Bacteria</taxon>
        <taxon>Pseudomonadati</taxon>
        <taxon>Pseudomonadota</taxon>
        <taxon>Gammaproteobacteria</taxon>
        <taxon>Lysobacterales</taxon>
        <taxon>Rhodanobacteraceae</taxon>
        <taxon>Dyella</taxon>
    </lineage>
</organism>
<protein>
    <submittedName>
        <fullName evidence="2">DNA polymerase domain-containing protein</fullName>
    </submittedName>
</protein>
<evidence type="ECO:0000259" key="1">
    <source>
        <dbReference type="Pfam" id="PF21686"/>
    </source>
</evidence>
<proteinExistence type="predicted"/>
<dbReference type="PANTHER" id="PTHR42705:SF2">
    <property type="entry name" value="BIFUNCTIONAL NON-HOMOLOGOUS END JOINING PROTEIN LIGD"/>
    <property type="match status" value="1"/>
</dbReference>
<name>A0A370KA15_9GAMM</name>
<sequence length="298" mass="33058">MHPPARVPITHPDRLVFPDLGITKGDVVAYYDAVMSRFLPGVAGRPTSVKRYPEGIGKEGFFQKHPMPGLKHVGSVRLREESGALADYLCPRNASAIIELVQFGTIEFHPWAARERSLEEVDYLVFDLDPAPELAWSEVTEAARHVRGRLADVGLRSFVRTTGGKGLHVLAPLHSGCSWEEAMGFSRGFAQRLAAEQPQSFVAKATKRERTGRIFIDYLRNSRGATSVASYSLRARAGAPVAMPLRWQELGKCEHGAMFGIVAARRRVTRLRSDPWEGFASLQQALRKNVWNDDNAAP</sequence>
<comment type="caution">
    <text evidence="2">The sequence shown here is derived from an EMBL/GenBank/DDBJ whole genome shotgun (WGS) entry which is preliminary data.</text>
</comment>
<evidence type="ECO:0000313" key="3">
    <source>
        <dbReference type="Proteomes" id="UP000254711"/>
    </source>
</evidence>
<dbReference type="InterPro" id="IPR052171">
    <property type="entry name" value="NHEJ_LigD"/>
</dbReference>
<dbReference type="Pfam" id="PF21686">
    <property type="entry name" value="LigD_Prim-Pol"/>
    <property type="match status" value="1"/>
</dbReference>
<dbReference type="AlphaFoldDB" id="A0A370KA15"/>
<accession>A0A370KA15</accession>
<evidence type="ECO:0000313" key="2">
    <source>
        <dbReference type="EMBL" id="RDI99488.1"/>
    </source>
</evidence>